<accession>A0A4R8W6A0</accession>
<feature type="domain" description="AB hydrolase-1" evidence="5">
    <location>
        <begin position="117"/>
        <end position="227"/>
    </location>
</feature>
<evidence type="ECO:0000256" key="4">
    <source>
        <dbReference type="PIRSR" id="PIRSR001112-1"/>
    </source>
</evidence>
<dbReference type="Proteomes" id="UP000297907">
    <property type="component" value="Unassembled WGS sequence"/>
</dbReference>
<dbReference type="InterPro" id="IPR016292">
    <property type="entry name" value="Epoxide_hydrolase"/>
</dbReference>
<evidence type="ECO:0000259" key="5">
    <source>
        <dbReference type="Pfam" id="PF00561"/>
    </source>
</evidence>
<dbReference type="EMBL" id="SOFL01000033">
    <property type="protein sequence ID" value="TFC01609.1"/>
    <property type="molecule type" value="Genomic_DNA"/>
</dbReference>
<feature type="active site" description="Nucleophile" evidence="4">
    <location>
        <position position="174"/>
    </location>
</feature>
<evidence type="ECO:0000259" key="6">
    <source>
        <dbReference type="Pfam" id="PF06441"/>
    </source>
</evidence>
<dbReference type="InterPro" id="IPR010497">
    <property type="entry name" value="Epoxide_hydro_N"/>
</dbReference>
<sequence>MNTEFSLDVPQNDVDELRDRLRRTRWSPDWPVTGWTAGTDQTELRRLVEYWADGFDWTAQQTSINALPWHRATIAGTPLSYLRFEAETPGALPLVLTNGWPSTALELVDLARRLATPSEHGGSAKDAFTVIIPALPGFPFSPQRPTHAEQTHELWHRLMTEELGFERYAAHGGDLGAGITSRLAEAHPEAVVGIHLLAVAAPGHADPATFTAAEQAYLGAAQQWVADEGGYQHEQQTRPLSLAPALSDSPAGLLAWIVEKYRAWSDCGGNLSTRFSDDFLLTQASLYWFTNSISTSFRPYWEFATGLTTRVRRVDVPTAVAVFPHDLARPPRSWAERTYSVTQYTEMPRGGHFAPYEEPELLAVDLREFLRPLR</sequence>
<dbReference type="AlphaFoldDB" id="A0A4R8W6A0"/>
<dbReference type="PIRSF" id="PIRSF001112">
    <property type="entry name" value="Epoxide_hydrolase"/>
    <property type="match status" value="1"/>
</dbReference>
<feature type="active site" description="Proton acceptor" evidence="4">
    <location>
        <position position="352"/>
    </location>
</feature>
<evidence type="ECO:0000256" key="3">
    <source>
        <dbReference type="ARBA" id="ARBA00022801"/>
    </source>
</evidence>
<dbReference type="Pfam" id="PF06441">
    <property type="entry name" value="EHN"/>
    <property type="match status" value="1"/>
</dbReference>
<evidence type="ECO:0000313" key="8">
    <source>
        <dbReference type="Proteomes" id="UP000297907"/>
    </source>
</evidence>
<dbReference type="InterPro" id="IPR000639">
    <property type="entry name" value="Epox_hydrolase-like"/>
</dbReference>
<comment type="similarity">
    <text evidence="1">Belongs to the peptidase S33 family.</text>
</comment>
<feature type="domain" description="Epoxide hydrolase N-terminal" evidence="6">
    <location>
        <begin position="3"/>
        <end position="106"/>
    </location>
</feature>
<dbReference type="Gene3D" id="3.40.50.1820">
    <property type="entry name" value="alpha/beta hydrolase"/>
    <property type="match status" value="1"/>
</dbReference>
<dbReference type="OrthoDB" id="27092at2"/>
<dbReference type="SUPFAM" id="SSF53474">
    <property type="entry name" value="alpha/beta-Hydrolases"/>
    <property type="match status" value="1"/>
</dbReference>
<gene>
    <name evidence="7" type="ORF">E3O42_09525</name>
</gene>
<comment type="caution">
    <text evidence="7">The sequence shown here is derived from an EMBL/GenBank/DDBJ whole genome shotgun (WGS) entry which is preliminary data.</text>
</comment>
<keyword evidence="3 7" id="KW-0378">Hydrolase</keyword>
<proteinExistence type="inferred from homology"/>
<dbReference type="RefSeq" id="WP_134453710.1">
    <property type="nucleotide sequence ID" value="NZ_SOFL01000033.1"/>
</dbReference>
<evidence type="ECO:0000313" key="7">
    <source>
        <dbReference type="EMBL" id="TFC01609.1"/>
    </source>
</evidence>
<protein>
    <submittedName>
        <fullName evidence="7">Epoxide hydrolase</fullName>
    </submittedName>
</protein>
<evidence type="ECO:0000256" key="2">
    <source>
        <dbReference type="ARBA" id="ARBA00022797"/>
    </source>
</evidence>
<organism evidence="7 8">
    <name type="scientific">Cryobacterium adonitolivorans</name>
    <dbReference type="NCBI Taxonomy" id="1259189"/>
    <lineage>
        <taxon>Bacteria</taxon>
        <taxon>Bacillati</taxon>
        <taxon>Actinomycetota</taxon>
        <taxon>Actinomycetes</taxon>
        <taxon>Micrococcales</taxon>
        <taxon>Microbacteriaceae</taxon>
        <taxon>Cryobacterium</taxon>
    </lineage>
</organism>
<dbReference type="Pfam" id="PF00561">
    <property type="entry name" value="Abhydrolase_1"/>
    <property type="match status" value="1"/>
</dbReference>
<feature type="active site" description="Proton donor" evidence="4">
    <location>
        <position position="300"/>
    </location>
</feature>
<name>A0A4R8W6A0_9MICO</name>
<dbReference type="PANTHER" id="PTHR21661">
    <property type="entry name" value="EPOXIDE HYDROLASE 1-RELATED"/>
    <property type="match status" value="1"/>
</dbReference>
<keyword evidence="2" id="KW-0058">Aromatic hydrocarbons catabolism</keyword>
<dbReference type="GO" id="GO:0097176">
    <property type="term" value="P:epoxide metabolic process"/>
    <property type="evidence" value="ECO:0007669"/>
    <property type="project" value="TreeGrafter"/>
</dbReference>
<dbReference type="GO" id="GO:0004301">
    <property type="term" value="F:epoxide hydrolase activity"/>
    <property type="evidence" value="ECO:0007669"/>
    <property type="project" value="TreeGrafter"/>
</dbReference>
<dbReference type="PRINTS" id="PR00412">
    <property type="entry name" value="EPOXHYDRLASE"/>
</dbReference>
<dbReference type="PANTHER" id="PTHR21661:SF35">
    <property type="entry name" value="EPOXIDE HYDROLASE"/>
    <property type="match status" value="1"/>
</dbReference>
<dbReference type="InterPro" id="IPR029058">
    <property type="entry name" value="AB_hydrolase_fold"/>
</dbReference>
<evidence type="ECO:0000256" key="1">
    <source>
        <dbReference type="ARBA" id="ARBA00010088"/>
    </source>
</evidence>
<reference evidence="7 8" key="1">
    <citation type="submission" date="2019-03" db="EMBL/GenBank/DDBJ databases">
        <title>Genomics of glacier-inhabiting Cryobacterium strains.</title>
        <authorList>
            <person name="Liu Q."/>
            <person name="Xin Y.-H."/>
        </authorList>
    </citation>
    <scope>NUCLEOTIDE SEQUENCE [LARGE SCALE GENOMIC DNA]</scope>
    <source>
        <strain evidence="7 8">RHLS22-1</strain>
    </source>
</reference>
<keyword evidence="8" id="KW-1185">Reference proteome</keyword>
<dbReference type="InterPro" id="IPR000073">
    <property type="entry name" value="AB_hydrolase_1"/>
</dbReference>